<evidence type="ECO:0000313" key="1">
    <source>
        <dbReference type="EMBL" id="GAB63238.1"/>
    </source>
</evidence>
<accession>I3INE3</accession>
<reference evidence="1 2" key="1">
    <citation type="journal article" date="2012" name="FEBS Lett.">
        <title>Anammox organism KSU-1 expresses a NirK-type copper-containing nitrite reductase instead of a NirS-type with cytochrome cd1.</title>
        <authorList>
            <person name="Hira D."/>
            <person name="Toh H."/>
            <person name="Migita C.T."/>
            <person name="Okubo H."/>
            <person name="Nishiyama T."/>
            <person name="Hattori M."/>
            <person name="Furukawa K."/>
            <person name="Fujii T."/>
        </authorList>
    </citation>
    <scope>NUCLEOTIDE SEQUENCE [LARGE SCALE GENOMIC DNA]</scope>
</reference>
<evidence type="ECO:0000313" key="2">
    <source>
        <dbReference type="Proteomes" id="UP000002985"/>
    </source>
</evidence>
<gene>
    <name evidence="1" type="ORF">KSU1_C1642</name>
</gene>
<proteinExistence type="predicted"/>
<organism evidence="1 2">
    <name type="scientific">Candidatus Jettenia caeni</name>
    <dbReference type="NCBI Taxonomy" id="247490"/>
    <lineage>
        <taxon>Bacteria</taxon>
        <taxon>Pseudomonadati</taxon>
        <taxon>Planctomycetota</taxon>
        <taxon>Candidatus Brocadiia</taxon>
        <taxon>Candidatus Brocadiales</taxon>
        <taxon>Candidatus Brocadiaceae</taxon>
        <taxon>Candidatus Jettenia</taxon>
    </lineage>
</organism>
<comment type="caution">
    <text evidence="1">The sequence shown here is derived from an EMBL/GenBank/DDBJ whole genome shotgun (WGS) entry which is preliminary data.</text>
</comment>
<sequence>MLQHAPTVICPISEDVQDTLNSLPENLHGDSNPKGLPCRIEVPIHYLFLFVDFFPIC</sequence>
<name>I3INE3_9BACT</name>
<protein>
    <submittedName>
        <fullName evidence="1">Uncharacterized protein</fullName>
    </submittedName>
</protein>
<dbReference type="AlphaFoldDB" id="I3INE3"/>
<dbReference type="EMBL" id="BAFH01000003">
    <property type="protein sequence ID" value="GAB63238.1"/>
    <property type="molecule type" value="Genomic_DNA"/>
</dbReference>
<dbReference type="Proteomes" id="UP000002985">
    <property type="component" value="Unassembled WGS sequence"/>
</dbReference>
<keyword evidence="2" id="KW-1185">Reference proteome</keyword>